<dbReference type="Proteomes" id="UP000316921">
    <property type="component" value="Chromosome"/>
</dbReference>
<reference evidence="1 2" key="1">
    <citation type="submission" date="2019-02" db="EMBL/GenBank/DDBJ databases">
        <title>Deep-cultivation of Planctomycetes and their phenomic and genomic characterization uncovers novel biology.</title>
        <authorList>
            <person name="Wiegand S."/>
            <person name="Jogler M."/>
            <person name="Boedeker C."/>
            <person name="Pinto D."/>
            <person name="Vollmers J."/>
            <person name="Rivas-Marin E."/>
            <person name="Kohn T."/>
            <person name="Peeters S.H."/>
            <person name="Heuer A."/>
            <person name="Rast P."/>
            <person name="Oberbeckmann S."/>
            <person name="Bunk B."/>
            <person name="Jeske O."/>
            <person name="Meyerdierks A."/>
            <person name="Storesund J.E."/>
            <person name="Kallscheuer N."/>
            <person name="Luecker S."/>
            <person name="Lage O.M."/>
            <person name="Pohl T."/>
            <person name="Merkel B.J."/>
            <person name="Hornburger P."/>
            <person name="Mueller R.-W."/>
            <person name="Bruemmer F."/>
            <person name="Labrenz M."/>
            <person name="Spormann A.M."/>
            <person name="Op den Camp H."/>
            <person name="Overmann J."/>
            <person name="Amann R."/>
            <person name="Jetten M.S.M."/>
            <person name="Mascher T."/>
            <person name="Medema M.H."/>
            <person name="Devos D.P."/>
            <person name="Kaster A.-K."/>
            <person name="Ovreas L."/>
            <person name="Rohde M."/>
            <person name="Galperin M.Y."/>
            <person name="Jogler C."/>
        </authorList>
    </citation>
    <scope>NUCLEOTIDE SEQUENCE [LARGE SCALE GENOMIC DNA]</scope>
    <source>
        <strain evidence="1 2">Pla133</strain>
    </source>
</reference>
<name>A0A518BS60_9BACT</name>
<dbReference type="Pfam" id="PF07617">
    <property type="entry name" value="DUF1579"/>
    <property type="match status" value="1"/>
</dbReference>
<evidence type="ECO:0000313" key="2">
    <source>
        <dbReference type="Proteomes" id="UP000316921"/>
    </source>
</evidence>
<proteinExistence type="predicted"/>
<sequence length="230" mass="25274">MKVPPAPAHRPGSTKPFQITELSKVHTTATAASIAAALALGFAAGNYEPTPSKAPTGQEPSMDEMMAAWEEAGTPGDHHRLLDPFVGTYTAKAKFWMAPGQPPTESAGKMVTEWILDGHQLKQTYHGDMMGEEFEGLSLWGYDNAAKTYRGVWVDSMSTGMSISAGYVSDDGKVFTMFASDTDPMTGEEMQSEDRIEVIDNNTQKFTRWGIMGDERMKMMEIVYTRTQAK</sequence>
<evidence type="ECO:0000313" key="1">
    <source>
        <dbReference type="EMBL" id="QDU69812.1"/>
    </source>
</evidence>
<organism evidence="1 2">
    <name type="scientific">Engelhardtia mirabilis</name>
    <dbReference type="NCBI Taxonomy" id="2528011"/>
    <lineage>
        <taxon>Bacteria</taxon>
        <taxon>Pseudomonadati</taxon>
        <taxon>Planctomycetota</taxon>
        <taxon>Planctomycetia</taxon>
        <taxon>Planctomycetia incertae sedis</taxon>
        <taxon>Engelhardtia</taxon>
    </lineage>
</organism>
<dbReference type="InterPro" id="IPR011473">
    <property type="entry name" value="DUF1579"/>
</dbReference>
<accession>A0A518BS60</accession>
<dbReference type="KEGG" id="pbap:Pla133_49340"/>
<dbReference type="EMBL" id="CP036287">
    <property type="protein sequence ID" value="QDU69812.1"/>
    <property type="molecule type" value="Genomic_DNA"/>
</dbReference>
<dbReference type="AlphaFoldDB" id="A0A518BS60"/>
<gene>
    <name evidence="1" type="ORF">Pla133_49340</name>
</gene>
<evidence type="ECO:0008006" key="3">
    <source>
        <dbReference type="Google" id="ProtNLM"/>
    </source>
</evidence>
<keyword evidence="2" id="KW-1185">Reference proteome</keyword>
<protein>
    <recommendedName>
        <fullName evidence="3">DUF1579 domain-containing protein</fullName>
    </recommendedName>
</protein>